<dbReference type="AlphaFoldDB" id="A0ABD0LH09"/>
<comment type="caution">
    <text evidence="2">The sequence shown here is derived from an EMBL/GenBank/DDBJ whole genome shotgun (WGS) entry which is preliminary data.</text>
</comment>
<keyword evidence="3" id="KW-1185">Reference proteome</keyword>
<dbReference type="EMBL" id="JACVVK020000051">
    <property type="protein sequence ID" value="KAK7498342.1"/>
    <property type="molecule type" value="Genomic_DNA"/>
</dbReference>
<organism evidence="2 3">
    <name type="scientific">Batillaria attramentaria</name>
    <dbReference type="NCBI Taxonomy" id="370345"/>
    <lineage>
        <taxon>Eukaryota</taxon>
        <taxon>Metazoa</taxon>
        <taxon>Spiralia</taxon>
        <taxon>Lophotrochozoa</taxon>
        <taxon>Mollusca</taxon>
        <taxon>Gastropoda</taxon>
        <taxon>Caenogastropoda</taxon>
        <taxon>Sorbeoconcha</taxon>
        <taxon>Cerithioidea</taxon>
        <taxon>Batillariidae</taxon>
        <taxon>Batillaria</taxon>
    </lineage>
</organism>
<evidence type="ECO:0000256" key="1">
    <source>
        <dbReference type="SAM" id="Phobius"/>
    </source>
</evidence>
<keyword evidence="1" id="KW-0812">Transmembrane</keyword>
<protein>
    <submittedName>
        <fullName evidence="2">Uncharacterized protein</fullName>
    </submittedName>
</protein>
<feature type="transmembrane region" description="Helical" evidence="1">
    <location>
        <begin position="63"/>
        <end position="85"/>
    </location>
</feature>
<keyword evidence="1" id="KW-1133">Transmembrane helix</keyword>
<reference evidence="2 3" key="1">
    <citation type="journal article" date="2023" name="Sci. Data">
        <title>Genome assembly of the Korean intertidal mud-creeper Batillaria attramentaria.</title>
        <authorList>
            <person name="Patra A.K."/>
            <person name="Ho P.T."/>
            <person name="Jun S."/>
            <person name="Lee S.J."/>
            <person name="Kim Y."/>
            <person name="Won Y.J."/>
        </authorList>
    </citation>
    <scope>NUCLEOTIDE SEQUENCE [LARGE SCALE GENOMIC DNA]</scope>
    <source>
        <strain evidence="2">Wonlab-2016</strain>
    </source>
</reference>
<keyword evidence="1" id="KW-0472">Membrane</keyword>
<dbReference type="Proteomes" id="UP001519460">
    <property type="component" value="Unassembled WGS sequence"/>
</dbReference>
<sequence>MDTRCKLCLQEGCTPYFFTLPTFYLLHDTIFTMSPVTNNALNEAGHPLNSQTLMPVTTITTEMLWHFAFSSHGILSALFITRLFYNRKIKVLNTDSHF</sequence>
<gene>
    <name evidence="2" type="ORF">BaRGS_00010296</name>
</gene>
<accession>A0ABD0LH09</accession>
<evidence type="ECO:0000313" key="3">
    <source>
        <dbReference type="Proteomes" id="UP001519460"/>
    </source>
</evidence>
<evidence type="ECO:0000313" key="2">
    <source>
        <dbReference type="EMBL" id="KAK7498342.1"/>
    </source>
</evidence>
<proteinExistence type="predicted"/>
<name>A0ABD0LH09_9CAEN</name>